<comment type="caution">
    <text evidence="2">The sequence shown here is derived from an EMBL/GenBank/DDBJ whole genome shotgun (WGS) entry which is preliminary data.</text>
</comment>
<reference evidence="2 3" key="1">
    <citation type="submission" date="2022-04" db="EMBL/GenBank/DDBJ databases">
        <title>Roseobacter sp. WL0113 is a bacterium isolated from neritic sediment.</title>
        <authorList>
            <person name="Wang L."/>
            <person name="He W."/>
            <person name="Zhang D.-F."/>
        </authorList>
    </citation>
    <scope>NUCLEOTIDE SEQUENCE [LARGE SCALE GENOMIC DNA]</scope>
    <source>
        <strain evidence="2 3">WL0113</strain>
    </source>
</reference>
<evidence type="ECO:0000256" key="1">
    <source>
        <dbReference type="SAM" id="SignalP"/>
    </source>
</evidence>
<dbReference type="Proteomes" id="UP001208690">
    <property type="component" value="Unassembled WGS sequence"/>
</dbReference>
<organism evidence="2 3">
    <name type="scientific">Roseobacter sinensis</name>
    <dbReference type="NCBI Taxonomy" id="2931391"/>
    <lineage>
        <taxon>Bacteria</taxon>
        <taxon>Pseudomonadati</taxon>
        <taxon>Pseudomonadota</taxon>
        <taxon>Alphaproteobacteria</taxon>
        <taxon>Rhodobacterales</taxon>
        <taxon>Roseobacteraceae</taxon>
        <taxon>Roseobacter</taxon>
    </lineage>
</organism>
<dbReference type="PANTHER" id="PTHR36057">
    <property type="match status" value="1"/>
</dbReference>
<feature type="chain" id="PRO_5045052842" evidence="1">
    <location>
        <begin position="21"/>
        <end position="231"/>
    </location>
</feature>
<dbReference type="EMBL" id="JALIEB010000003">
    <property type="protein sequence ID" value="MCV3271184.1"/>
    <property type="molecule type" value="Genomic_DNA"/>
</dbReference>
<evidence type="ECO:0000313" key="2">
    <source>
        <dbReference type="EMBL" id="MCV3271184.1"/>
    </source>
</evidence>
<protein>
    <submittedName>
        <fullName evidence="2">DUF1223 domain-containing protein</fullName>
    </submittedName>
</protein>
<proteinExistence type="predicted"/>
<dbReference type="Pfam" id="PF06764">
    <property type="entry name" value="DUF1223"/>
    <property type="match status" value="1"/>
</dbReference>
<dbReference type="InterPro" id="IPR036249">
    <property type="entry name" value="Thioredoxin-like_sf"/>
</dbReference>
<dbReference type="RefSeq" id="WP_263843498.1">
    <property type="nucleotide sequence ID" value="NZ_JALIEB010000003.1"/>
</dbReference>
<accession>A0ABT3BDH0</accession>
<dbReference type="InterPro" id="IPR010634">
    <property type="entry name" value="DUF1223"/>
</dbReference>
<evidence type="ECO:0000313" key="3">
    <source>
        <dbReference type="Proteomes" id="UP001208690"/>
    </source>
</evidence>
<dbReference type="PANTHER" id="PTHR36057:SF1">
    <property type="entry name" value="LIPOPROTEIN LIPID ATTACHMENT SITE-LIKE PROTEIN, PUTATIVE (DUF1223)-RELATED"/>
    <property type="match status" value="1"/>
</dbReference>
<keyword evidence="3" id="KW-1185">Reference proteome</keyword>
<gene>
    <name evidence="2" type="ORF">MUB52_07070</name>
</gene>
<keyword evidence="1" id="KW-0732">Signal</keyword>
<dbReference type="SUPFAM" id="SSF52833">
    <property type="entry name" value="Thioredoxin-like"/>
    <property type="match status" value="1"/>
</dbReference>
<name>A0ABT3BDH0_9RHOB</name>
<sequence>MKRLSKVAAALWLMAAPLAAQESPVVVELFTSQGCSSCPPADELMHRLAERDDVIALALHVDYWDYIGWKDEFADPRNAERQRAYARLAGRRSIYTPEMIVNGTTDIVGAKPMEVSNAIAAHKEKPAAVQLTLSRAGDEIRIDAAPLTGVAGPMIVQMLRYVPEREARITRGENAGRTITYANVTQDWKVLREWDGRAPLKITAQVTGEEPVVVLVQASKMGPILAAGELK</sequence>
<dbReference type="Gene3D" id="3.40.30.10">
    <property type="entry name" value="Glutaredoxin"/>
    <property type="match status" value="1"/>
</dbReference>
<feature type="signal peptide" evidence="1">
    <location>
        <begin position="1"/>
        <end position="20"/>
    </location>
</feature>